<feature type="transmembrane region" description="Helical" evidence="2">
    <location>
        <begin position="16"/>
        <end position="35"/>
    </location>
</feature>
<dbReference type="Proteomes" id="UP000656367">
    <property type="component" value="Unassembled WGS sequence"/>
</dbReference>
<keyword evidence="2" id="KW-1133">Transmembrane helix</keyword>
<proteinExistence type="predicted"/>
<comment type="caution">
    <text evidence="3">The sequence shown here is derived from an EMBL/GenBank/DDBJ whole genome shotgun (WGS) entry which is preliminary data.</text>
</comment>
<name>A0A830FIM6_HALAR</name>
<feature type="region of interest" description="Disordered" evidence="1">
    <location>
        <begin position="53"/>
        <end position="84"/>
    </location>
</feature>
<accession>A0A830FIM6</accession>
<gene>
    <name evidence="3" type="ORF">GCM10009006_05430</name>
</gene>
<reference evidence="3" key="2">
    <citation type="submission" date="2020-09" db="EMBL/GenBank/DDBJ databases">
        <authorList>
            <person name="Sun Q."/>
            <person name="Ohkuma M."/>
        </authorList>
    </citation>
    <scope>NUCLEOTIDE SEQUENCE</scope>
    <source>
        <strain evidence="3">JCM 15759</strain>
    </source>
</reference>
<evidence type="ECO:0000256" key="1">
    <source>
        <dbReference type="SAM" id="MobiDB-lite"/>
    </source>
</evidence>
<protein>
    <submittedName>
        <fullName evidence="3">Uncharacterized protein</fullName>
    </submittedName>
</protein>
<organism evidence="3 4">
    <name type="scientific">Haloarcula argentinensis</name>
    <dbReference type="NCBI Taxonomy" id="43776"/>
    <lineage>
        <taxon>Archaea</taxon>
        <taxon>Methanobacteriati</taxon>
        <taxon>Methanobacteriota</taxon>
        <taxon>Stenosarchaea group</taxon>
        <taxon>Halobacteria</taxon>
        <taxon>Halobacteriales</taxon>
        <taxon>Haloarculaceae</taxon>
        <taxon>Haloarcula</taxon>
    </lineage>
</organism>
<dbReference type="RefSeq" id="WP_188851300.1">
    <property type="nucleotide sequence ID" value="NZ_BMON01000001.1"/>
</dbReference>
<dbReference type="AlphaFoldDB" id="A0A830FIM6"/>
<evidence type="ECO:0000313" key="3">
    <source>
        <dbReference type="EMBL" id="GGM26844.1"/>
    </source>
</evidence>
<evidence type="ECO:0000256" key="2">
    <source>
        <dbReference type="SAM" id="Phobius"/>
    </source>
</evidence>
<keyword evidence="2" id="KW-0472">Membrane</keyword>
<evidence type="ECO:0000313" key="4">
    <source>
        <dbReference type="Proteomes" id="UP000656367"/>
    </source>
</evidence>
<keyword evidence="2" id="KW-0812">Transmembrane</keyword>
<sequence>MQGAISNIPVPAAETVAYGMLWFIAGMAVPTRYGMERIEGFGRFYASKLPYKPEPGMDEETAMQQAVAPDSAGEQVAENDGEEQ</sequence>
<reference evidence="3" key="1">
    <citation type="journal article" date="2014" name="Int. J. Syst. Evol. Microbiol.">
        <title>Complete genome sequence of Corynebacterium casei LMG S-19264T (=DSM 44701T), isolated from a smear-ripened cheese.</title>
        <authorList>
            <consortium name="US DOE Joint Genome Institute (JGI-PGF)"/>
            <person name="Walter F."/>
            <person name="Albersmeier A."/>
            <person name="Kalinowski J."/>
            <person name="Ruckert C."/>
        </authorList>
    </citation>
    <scope>NUCLEOTIDE SEQUENCE</scope>
    <source>
        <strain evidence="3">JCM 15759</strain>
    </source>
</reference>
<dbReference type="OrthoDB" id="222402at2157"/>
<dbReference type="EMBL" id="BMON01000001">
    <property type="protein sequence ID" value="GGM26844.1"/>
    <property type="molecule type" value="Genomic_DNA"/>
</dbReference>